<gene>
    <name evidence="13" type="primary">gspL</name>
    <name evidence="13" type="ORF">AB5I84_07280</name>
</gene>
<evidence type="ECO:0000256" key="5">
    <source>
        <dbReference type="ARBA" id="ARBA00022519"/>
    </source>
</evidence>
<evidence type="ECO:0000259" key="11">
    <source>
        <dbReference type="Pfam" id="PF05134"/>
    </source>
</evidence>
<reference evidence="13 14" key="1">
    <citation type="submission" date="2024-07" db="EMBL/GenBank/DDBJ databases">
        <authorList>
            <person name="Ren Q."/>
        </authorList>
    </citation>
    <scope>NUCLEOTIDE SEQUENCE [LARGE SCALE GENOMIC DNA]</scope>
    <source>
        <strain evidence="13 14">REN37</strain>
    </source>
</reference>
<evidence type="ECO:0000256" key="2">
    <source>
        <dbReference type="ARBA" id="ARBA00005318"/>
    </source>
</evidence>
<sequence length="383" mass="41267">MEQPQYLYLSAGALGGDGHAMLWNGAGHSLTLPLAALLAGDGPTPGPVQLILSAADVLVTSVHLSRRQARHIGKVLPFLLEESLLDSAETLWFAHGKPQGQDYPVLVCQRSALEQLLARLADAGWIANGAWVDGSLLSALGPLQVTQEQELLWVAANHQALVLPLSDQQHVEALLASEPDQAAATISDDATLRDRLQRALAADQAPNLLHGALRPVPERSALAEAFAPWRSVTRYAAVVLLAIWGITGAQSWYYDRAARAEGERAVALYQELFPQAPRPQLIRRDFARQLELLGGGGADQGFLALIGPVGDIIGAALDQGVTPRRLQYDEREKVVTVDLTAKDFAMLEQLRDRIQQRGLQAEIGSARGENAGVTARMKVGQVI</sequence>
<dbReference type="InterPro" id="IPR024230">
    <property type="entry name" value="GspL_cyto_dom"/>
</dbReference>
<evidence type="ECO:0000256" key="4">
    <source>
        <dbReference type="ARBA" id="ARBA00022475"/>
    </source>
</evidence>
<evidence type="ECO:0000313" key="13">
    <source>
        <dbReference type="EMBL" id="MEY1661948.1"/>
    </source>
</evidence>
<dbReference type="RefSeq" id="WP_369455194.1">
    <property type="nucleotide sequence ID" value="NZ_JBGCUO010000001.1"/>
</dbReference>
<keyword evidence="4" id="KW-1003">Cell membrane</keyword>
<evidence type="ECO:0000256" key="8">
    <source>
        <dbReference type="ARBA" id="ARBA00022989"/>
    </source>
</evidence>
<keyword evidence="3 10" id="KW-0813">Transport</keyword>
<dbReference type="SUPFAM" id="SSF53067">
    <property type="entry name" value="Actin-like ATPase domain"/>
    <property type="match status" value="1"/>
</dbReference>
<name>A0ABV4AJB8_9GAMM</name>
<keyword evidence="8" id="KW-1133">Transmembrane helix</keyword>
<evidence type="ECO:0000256" key="7">
    <source>
        <dbReference type="ARBA" id="ARBA00022927"/>
    </source>
</evidence>
<comment type="caution">
    <text evidence="13">The sequence shown here is derived from an EMBL/GenBank/DDBJ whole genome shotgun (WGS) entry which is preliminary data.</text>
</comment>
<proteinExistence type="inferred from homology"/>
<dbReference type="Gene3D" id="3.30.1360.100">
    <property type="entry name" value="General secretion pathway protein M, EpsM"/>
    <property type="match status" value="1"/>
</dbReference>
<evidence type="ECO:0000256" key="1">
    <source>
        <dbReference type="ARBA" id="ARBA00004377"/>
    </source>
</evidence>
<evidence type="ECO:0000256" key="3">
    <source>
        <dbReference type="ARBA" id="ARBA00022448"/>
    </source>
</evidence>
<dbReference type="InterPro" id="IPR025691">
    <property type="entry name" value="GspL_pp_dom"/>
</dbReference>
<dbReference type="EMBL" id="JBGCUO010000001">
    <property type="protein sequence ID" value="MEY1661948.1"/>
    <property type="molecule type" value="Genomic_DNA"/>
</dbReference>
<accession>A0ABV4AJB8</accession>
<dbReference type="InterPro" id="IPR043129">
    <property type="entry name" value="ATPase_NBD"/>
</dbReference>
<keyword evidence="7 10" id="KW-0653">Protein transport</keyword>
<dbReference type="PIRSF" id="PIRSF015761">
    <property type="entry name" value="Protein_L"/>
    <property type="match status" value="1"/>
</dbReference>
<dbReference type="Pfam" id="PF12693">
    <property type="entry name" value="GspL_C"/>
    <property type="match status" value="1"/>
</dbReference>
<evidence type="ECO:0000259" key="12">
    <source>
        <dbReference type="Pfam" id="PF12693"/>
    </source>
</evidence>
<comment type="similarity">
    <text evidence="2 10">Belongs to the GSP L family.</text>
</comment>
<keyword evidence="9" id="KW-0472">Membrane</keyword>
<keyword evidence="6" id="KW-0812">Transmembrane</keyword>
<evidence type="ECO:0000313" key="14">
    <source>
        <dbReference type="Proteomes" id="UP001562065"/>
    </source>
</evidence>
<comment type="function">
    <text evidence="10">Inner membrane component of the type II secretion system required for the energy-dependent secretion of extracellular factors such as proteases and toxins from the periplasm.</text>
</comment>
<protein>
    <recommendedName>
        <fullName evidence="10">Type II secretion system protein L</fullName>
        <shortName evidence="10">T2SS protein L</shortName>
    </recommendedName>
</protein>
<organism evidence="13 14">
    <name type="scientific">Isoalcanivorax beigongshangi</name>
    <dbReference type="NCBI Taxonomy" id="3238810"/>
    <lineage>
        <taxon>Bacteria</taxon>
        <taxon>Pseudomonadati</taxon>
        <taxon>Pseudomonadota</taxon>
        <taxon>Gammaproteobacteria</taxon>
        <taxon>Oceanospirillales</taxon>
        <taxon>Alcanivoracaceae</taxon>
        <taxon>Isoalcanivorax</taxon>
    </lineage>
</organism>
<comment type="subcellular location">
    <subcellularLocation>
        <location evidence="1">Cell inner membrane</location>
        <topology evidence="1">Single-pass membrane protein</topology>
    </subcellularLocation>
</comment>
<evidence type="ECO:0000256" key="9">
    <source>
        <dbReference type="ARBA" id="ARBA00023136"/>
    </source>
</evidence>
<feature type="domain" description="GspL periplasmic" evidence="12">
    <location>
        <begin position="227"/>
        <end position="380"/>
    </location>
</feature>
<evidence type="ECO:0000256" key="10">
    <source>
        <dbReference type="PIRNR" id="PIRNR015761"/>
    </source>
</evidence>
<keyword evidence="5" id="KW-0997">Cell inner membrane</keyword>
<dbReference type="Proteomes" id="UP001562065">
    <property type="component" value="Unassembled WGS sequence"/>
</dbReference>
<evidence type="ECO:0000256" key="6">
    <source>
        <dbReference type="ARBA" id="ARBA00022692"/>
    </source>
</evidence>
<dbReference type="Pfam" id="PF05134">
    <property type="entry name" value="T2SSL"/>
    <property type="match status" value="1"/>
</dbReference>
<dbReference type="Gene3D" id="3.30.420.380">
    <property type="match status" value="1"/>
</dbReference>
<dbReference type="InterPro" id="IPR007812">
    <property type="entry name" value="T2SS_protein-GspL"/>
</dbReference>
<feature type="domain" description="GspL cytoplasmic actin-ATPase-like" evidence="11">
    <location>
        <begin position="43"/>
        <end position="180"/>
    </location>
</feature>
<keyword evidence="14" id="KW-1185">Reference proteome</keyword>
<dbReference type="NCBIfam" id="TIGR01709">
    <property type="entry name" value="typeII_sec_gspL"/>
    <property type="match status" value="1"/>
</dbReference>